<dbReference type="SUPFAM" id="SSF46785">
    <property type="entry name" value="Winged helix' DNA-binding domain"/>
    <property type="match status" value="1"/>
</dbReference>
<dbReference type="RefSeq" id="WP_016610590.1">
    <property type="nucleotide sequence ID" value="NZ_CABHBK010000001.1"/>
</dbReference>
<dbReference type="Proteomes" id="UP000286288">
    <property type="component" value="Unassembled WGS sequence"/>
</dbReference>
<keyword evidence="1" id="KW-0805">Transcription regulation</keyword>
<evidence type="ECO:0000256" key="2">
    <source>
        <dbReference type="ARBA" id="ARBA00023163"/>
    </source>
</evidence>
<dbReference type="Gene3D" id="3.40.50.1360">
    <property type="match status" value="1"/>
</dbReference>
<dbReference type="InterPro" id="IPR036390">
    <property type="entry name" value="WH_DNA-bd_sf"/>
</dbReference>
<keyword evidence="2" id="KW-0804">Transcription</keyword>
<dbReference type="Proteomes" id="UP000422837">
    <property type="component" value="Chromosome"/>
</dbReference>
<dbReference type="PANTHER" id="PTHR30363:SF44">
    <property type="entry name" value="AGA OPERON TRANSCRIPTIONAL REPRESSOR-RELATED"/>
    <property type="match status" value="1"/>
</dbReference>
<dbReference type="Pfam" id="PF08220">
    <property type="entry name" value="HTH_DeoR"/>
    <property type="match status" value="1"/>
</dbReference>
<dbReference type="InterPro" id="IPR001034">
    <property type="entry name" value="DeoR_HTH"/>
</dbReference>
<dbReference type="Pfam" id="PF00455">
    <property type="entry name" value="DeoRC"/>
    <property type="match status" value="1"/>
</dbReference>
<organism evidence="5 6">
    <name type="scientific">Enterococcus casseliflavus</name>
    <name type="common">Enterococcus flavescens</name>
    <dbReference type="NCBI Taxonomy" id="37734"/>
    <lineage>
        <taxon>Bacteria</taxon>
        <taxon>Bacillati</taxon>
        <taxon>Bacillota</taxon>
        <taxon>Bacilli</taxon>
        <taxon>Lactobacillales</taxon>
        <taxon>Enterococcaceae</taxon>
        <taxon>Enterococcus</taxon>
    </lineage>
</organism>
<dbReference type="InterPro" id="IPR037171">
    <property type="entry name" value="NagB/RpiA_transferase-like"/>
</dbReference>
<accession>A0A415EPS7</accession>
<feature type="domain" description="HTH deoR-type" evidence="3">
    <location>
        <begin position="5"/>
        <end position="60"/>
    </location>
</feature>
<name>A0A415EPS7_ENTCA</name>
<evidence type="ECO:0000313" key="4">
    <source>
        <dbReference type="EMBL" id="QGN28669.1"/>
    </source>
</evidence>
<dbReference type="GeneID" id="83458625"/>
<dbReference type="EMBL" id="CP046123">
    <property type="protein sequence ID" value="QGN28669.1"/>
    <property type="molecule type" value="Genomic_DNA"/>
</dbReference>
<sequence>MGKAKDERKQKIMMYLNETKFASLGELVEFLHYSDATVKRDLIELENEEQIRRTRGGAMLIDSEKVDAAYLTKVGNYVNDEEKRRIAERAVTYIEDDMTIFVDSSSTALHLIPYLKKIHGLRVVTNSVLTAALLSEHTAAEVTIVGGTVTNKKFTVNSVTAVNQLRTYHFDLALLSCRGYDEEKGATENTEGEAVFKQVLKDCTEKIILMVLESKRNKVYFYKSLLPEDIDIVI</sequence>
<reference evidence="4 7" key="2">
    <citation type="submission" date="2019-11" db="EMBL/GenBank/DDBJ databases">
        <title>Detection and genome characteristic of a blood enterococcus casselifavus isolate from Zhengzhou,china.</title>
        <authorList>
            <person name="Wen P."/>
        </authorList>
    </citation>
    <scope>NUCLEOTIDE SEQUENCE [LARGE SCALE GENOMIC DNA]</scope>
    <source>
        <strain evidence="4 7">EC291</strain>
    </source>
</reference>
<evidence type="ECO:0000259" key="3">
    <source>
        <dbReference type="PROSITE" id="PS51000"/>
    </source>
</evidence>
<dbReference type="PRINTS" id="PR00037">
    <property type="entry name" value="HTHLACR"/>
</dbReference>
<dbReference type="SUPFAM" id="SSF100950">
    <property type="entry name" value="NagB/RpiA/CoA transferase-like"/>
    <property type="match status" value="1"/>
</dbReference>
<proteinExistence type="predicted"/>
<dbReference type="InterPro" id="IPR050313">
    <property type="entry name" value="Carb_Metab_HTH_regulators"/>
</dbReference>
<evidence type="ECO:0000313" key="7">
    <source>
        <dbReference type="Proteomes" id="UP000422837"/>
    </source>
</evidence>
<dbReference type="SMART" id="SM00420">
    <property type="entry name" value="HTH_DEOR"/>
    <property type="match status" value="1"/>
</dbReference>
<dbReference type="PROSITE" id="PS51000">
    <property type="entry name" value="HTH_DEOR_2"/>
    <property type="match status" value="1"/>
</dbReference>
<dbReference type="InterPro" id="IPR036388">
    <property type="entry name" value="WH-like_DNA-bd_sf"/>
</dbReference>
<dbReference type="Gene3D" id="1.10.10.10">
    <property type="entry name" value="Winged helix-like DNA-binding domain superfamily/Winged helix DNA-binding domain"/>
    <property type="match status" value="1"/>
</dbReference>
<evidence type="ECO:0000313" key="6">
    <source>
        <dbReference type="Proteomes" id="UP000286288"/>
    </source>
</evidence>
<gene>
    <name evidence="5" type="ORF">DW084_13810</name>
    <name evidence="4" type="ORF">GFU50_03765</name>
</gene>
<evidence type="ECO:0000313" key="5">
    <source>
        <dbReference type="EMBL" id="RHK05357.1"/>
    </source>
</evidence>
<dbReference type="SMART" id="SM01134">
    <property type="entry name" value="DeoRC"/>
    <property type="match status" value="1"/>
</dbReference>
<evidence type="ECO:0000256" key="1">
    <source>
        <dbReference type="ARBA" id="ARBA00023015"/>
    </source>
</evidence>
<dbReference type="AlphaFoldDB" id="A0A415EPS7"/>
<dbReference type="GO" id="GO:0003700">
    <property type="term" value="F:DNA-binding transcription factor activity"/>
    <property type="evidence" value="ECO:0007669"/>
    <property type="project" value="InterPro"/>
</dbReference>
<protein>
    <submittedName>
        <fullName evidence="4">DeoR family transcriptional regulator</fullName>
    </submittedName>
    <submittedName>
        <fullName evidence="5">DeoR/GlpR transcriptional regulator</fullName>
    </submittedName>
</protein>
<reference evidence="5 6" key="1">
    <citation type="submission" date="2018-08" db="EMBL/GenBank/DDBJ databases">
        <title>A genome reference for cultivated species of the human gut microbiota.</title>
        <authorList>
            <person name="Zou Y."/>
            <person name="Xue W."/>
            <person name="Luo G."/>
        </authorList>
    </citation>
    <scope>NUCLEOTIDE SEQUENCE [LARGE SCALE GENOMIC DNA]</scope>
    <source>
        <strain evidence="5 6">AF48-16</strain>
    </source>
</reference>
<dbReference type="EMBL" id="QRMZ01000020">
    <property type="protein sequence ID" value="RHK05357.1"/>
    <property type="molecule type" value="Genomic_DNA"/>
</dbReference>
<dbReference type="PANTHER" id="PTHR30363">
    <property type="entry name" value="HTH-TYPE TRANSCRIPTIONAL REGULATOR SRLR-RELATED"/>
    <property type="match status" value="1"/>
</dbReference>
<dbReference type="InterPro" id="IPR014036">
    <property type="entry name" value="DeoR-like_C"/>
</dbReference>